<feature type="domain" description="Amino acid transporter transmembrane" evidence="8">
    <location>
        <begin position="1"/>
        <end position="296"/>
    </location>
</feature>
<evidence type="ECO:0000256" key="2">
    <source>
        <dbReference type="ARBA" id="ARBA00022448"/>
    </source>
</evidence>
<dbReference type="OrthoDB" id="40134at2759"/>
<dbReference type="Gramene" id="ONK55091">
    <property type="protein sequence ID" value="ONK55091"/>
    <property type="gene ID" value="A4U43_UnF7710"/>
</dbReference>
<dbReference type="GO" id="GO:0016020">
    <property type="term" value="C:membrane"/>
    <property type="evidence" value="ECO:0007669"/>
    <property type="project" value="UniProtKB-SubCell"/>
</dbReference>
<name>A0A1R3L645_ASPOF</name>
<dbReference type="AlphaFoldDB" id="A0A1R3L645"/>
<feature type="transmembrane region" description="Helical" evidence="7">
    <location>
        <begin position="213"/>
        <end position="233"/>
    </location>
</feature>
<reference evidence="10" key="1">
    <citation type="journal article" date="2017" name="Nat. Commun.">
        <title>The asparagus genome sheds light on the origin and evolution of a young Y chromosome.</title>
        <authorList>
            <person name="Harkess A."/>
            <person name="Zhou J."/>
            <person name="Xu C."/>
            <person name="Bowers J.E."/>
            <person name="Van der Hulst R."/>
            <person name="Ayyampalayam S."/>
            <person name="Mercati F."/>
            <person name="Riccardi P."/>
            <person name="McKain M.R."/>
            <person name="Kakrana A."/>
            <person name="Tang H."/>
            <person name="Ray J."/>
            <person name="Groenendijk J."/>
            <person name="Arikit S."/>
            <person name="Mathioni S.M."/>
            <person name="Nakano M."/>
            <person name="Shan H."/>
            <person name="Telgmann-Rauber A."/>
            <person name="Kanno A."/>
            <person name="Yue Z."/>
            <person name="Chen H."/>
            <person name="Li W."/>
            <person name="Chen Y."/>
            <person name="Xu X."/>
            <person name="Zhang Y."/>
            <person name="Luo S."/>
            <person name="Chen H."/>
            <person name="Gao J."/>
            <person name="Mao Z."/>
            <person name="Pires J.C."/>
            <person name="Luo M."/>
            <person name="Kudrna D."/>
            <person name="Wing R.A."/>
            <person name="Meyers B.C."/>
            <person name="Yi K."/>
            <person name="Kong H."/>
            <person name="Lavrijsen P."/>
            <person name="Sunseri F."/>
            <person name="Falavigna A."/>
            <person name="Ye Y."/>
            <person name="Leebens-Mack J.H."/>
            <person name="Chen G."/>
        </authorList>
    </citation>
    <scope>NUCLEOTIDE SEQUENCE [LARGE SCALE GENOMIC DNA]</scope>
    <source>
        <strain evidence="10">cv. DH0086</strain>
    </source>
</reference>
<keyword evidence="10" id="KW-1185">Reference proteome</keyword>
<dbReference type="PANTHER" id="PTHR48017">
    <property type="entry name" value="OS05G0424000 PROTEIN-RELATED"/>
    <property type="match status" value="1"/>
</dbReference>
<evidence type="ECO:0000256" key="7">
    <source>
        <dbReference type="SAM" id="Phobius"/>
    </source>
</evidence>
<proteinExistence type="predicted"/>
<evidence type="ECO:0000256" key="1">
    <source>
        <dbReference type="ARBA" id="ARBA00004370"/>
    </source>
</evidence>
<sequence length="301" mass="33396">MVLFGVSQIILSQIPDFHGMAWLSVVAALMSFSYSFVGCGLGLAGVIVNGTIKGGISGVASPSTAQKVWKISQGLGDIVFAFPYSILLLEIENTLKSPPPENKTMNKASTIAICITTAFYLCCGCSGYAAFGDDTPGNLLTGFGFYEPYWLIDFANACIIVHLLGGYQMYCQPIYALIDRWLSKRFPNNGFVNDFYVIELPLLPSYRMNLLRLCYRTLYVTSTTAIAMLFPYFNQVLGVLGAFNFWPIVIYFPLQMYFVQRGLGSWTRKWVLLQMFSYGCLIVSVFAFVGSVQGLLSEKFS</sequence>
<feature type="transmembrane region" description="Helical" evidence="7">
    <location>
        <begin position="110"/>
        <end position="129"/>
    </location>
</feature>
<evidence type="ECO:0000259" key="8">
    <source>
        <dbReference type="Pfam" id="PF01490"/>
    </source>
</evidence>
<comment type="subcellular location">
    <subcellularLocation>
        <location evidence="1">Membrane</location>
    </subcellularLocation>
</comment>
<evidence type="ECO:0000313" key="9">
    <source>
        <dbReference type="EMBL" id="ONK55091.1"/>
    </source>
</evidence>
<dbReference type="GO" id="GO:0006865">
    <property type="term" value="P:amino acid transport"/>
    <property type="evidence" value="ECO:0007669"/>
    <property type="project" value="UniProtKB-KW"/>
</dbReference>
<gene>
    <name evidence="9" type="ORF">A4U43_UnF7710</name>
</gene>
<keyword evidence="6 7" id="KW-0472">Membrane</keyword>
<dbReference type="Pfam" id="PF01490">
    <property type="entry name" value="Aa_trans"/>
    <property type="match status" value="1"/>
</dbReference>
<feature type="transmembrane region" description="Helical" evidence="7">
    <location>
        <begin position="271"/>
        <end position="296"/>
    </location>
</feature>
<feature type="transmembrane region" description="Helical" evidence="7">
    <location>
        <begin position="149"/>
        <end position="170"/>
    </location>
</feature>
<dbReference type="OMA" id="FANACIF"/>
<evidence type="ECO:0000256" key="3">
    <source>
        <dbReference type="ARBA" id="ARBA00022692"/>
    </source>
</evidence>
<keyword evidence="3 7" id="KW-0812">Transmembrane</keyword>
<dbReference type="EMBL" id="KV863785">
    <property type="protein sequence ID" value="ONK55091.1"/>
    <property type="molecule type" value="Genomic_DNA"/>
</dbReference>
<dbReference type="InterPro" id="IPR013057">
    <property type="entry name" value="AA_transpt_TM"/>
</dbReference>
<evidence type="ECO:0000256" key="6">
    <source>
        <dbReference type="ARBA" id="ARBA00023136"/>
    </source>
</evidence>
<keyword evidence="2" id="KW-0813">Transport</keyword>
<evidence type="ECO:0000313" key="10">
    <source>
        <dbReference type="Proteomes" id="UP000243459"/>
    </source>
</evidence>
<keyword evidence="4" id="KW-0029">Amino-acid transport</keyword>
<feature type="transmembrane region" description="Helical" evidence="7">
    <location>
        <begin position="239"/>
        <end position="259"/>
    </location>
</feature>
<evidence type="ECO:0000256" key="5">
    <source>
        <dbReference type="ARBA" id="ARBA00022989"/>
    </source>
</evidence>
<dbReference type="Proteomes" id="UP000243459">
    <property type="component" value="Unassembled WGS sequence"/>
</dbReference>
<keyword evidence="5 7" id="KW-1133">Transmembrane helix</keyword>
<evidence type="ECO:0000256" key="4">
    <source>
        <dbReference type="ARBA" id="ARBA00022970"/>
    </source>
</evidence>
<organism evidence="9 10">
    <name type="scientific">Asparagus officinalis</name>
    <name type="common">Garden asparagus</name>
    <dbReference type="NCBI Taxonomy" id="4686"/>
    <lineage>
        <taxon>Eukaryota</taxon>
        <taxon>Viridiplantae</taxon>
        <taxon>Streptophyta</taxon>
        <taxon>Embryophyta</taxon>
        <taxon>Tracheophyta</taxon>
        <taxon>Spermatophyta</taxon>
        <taxon>Magnoliopsida</taxon>
        <taxon>Liliopsida</taxon>
        <taxon>Asparagales</taxon>
        <taxon>Asparagaceae</taxon>
        <taxon>Asparagoideae</taxon>
        <taxon>Asparagus</taxon>
    </lineage>
</organism>
<feature type="transmembrane region" description="Helical" evidence="7">
    <location>
        <begin position="21"/>
        <end position="48"/>
    </location>
</feature>
<protein>
    <recommendedName>
        <fullName evidence="8">Amino acid transporter transmembrane domain-containing protein</fullName>
    </recommendedName>
</protein>
<accession>A0A1R3L645</accession>